<evidence type="ECO:0000256" key="8">
    <source>
        <dbReference type="ARBA" id="ARBA00022884"/>
    </source>
</evidence>
<dbReference type="KEGG" id="tab:CIG75_12480"/>
<keyword evidence="8 10" id="KW-0694">RNA-binding</keyword>
<dbReference type="InterPro" id="IPR031944">
    <property type="entry name" value="RsgA_N"/>
</dbReference>
<dbReference type="RefSeq" id="WP_094236961.1">
    <property type="nucleotide sequence ID" value="NZ_CP022657.1"/>
</dbReference>
<keyword evidence="9 10" id="KW-0342">GTP-binding</keyword>
<reference evidence="13 14" key="1">
    <citation type="journal article" date="2015" name="Int. J. Syst. Evol. Microbiol.">
        <title>Tumebacillus algifaecis sp. nov., isolated from decomposing algal scum.</title>
        <authorList>
            <person name="Wu Y.F."/>
            <person name="Zhang B."/>
            <person name="Xing P."/>
            <person name="Wu Q.L."/>
            <person name="Liu S.J."/>
        </authorList>
    </citation>
    <scope>NUCLEOTIDE SEQUENCE [LARGE SCALE GENOMIC DNA]</scope>
    <source>
        <strain evidence="13 14">THMBR28</strain>
    </source>
</reference>
<dbReference type="Pfam" id="PF03193">
    <property type="entry name" value="RsgA_GTPase"/>
    <property type="match status" value="1"/>
</dbReference>
<keyword evidence="2 10" id="KW-0690">Ribosome biogenesis</keyword>
<comment type="subcellular location">
    <subcellularLocation>
        <location evidence="10">Cytoplasm</location>
    </subcellularLocation>
</comment>
<comment type="similarity">
    <text evidence="10">Belongs to the TRAFAC class YlqF/YawG GTPase family. RsgA subfamily.</text>
</comment>
<feature type="binding site" evidence="10">
    <location>
        <position position="246"/>
    </location>
    <ligand>
        <name>Zn(2+)</name>
        <dbReference type="ChEBI" id="CHEBI:29105"/>
    </ligand>
</feature>
<keyword evidence="4 10" id="KW-0699">rRNA-binding</keyword>
<dbReference type="GO" id="GO:0005737">
    <property type="term" value="C:cytoplasm"/>
    <property type="evidence" value="ECO:0007669"/>
    <property type="project" value="UniProtKB-SubCell"/>
</dbReference>
<evidence type="ECO:0000256" key="10">
    <source>
        <dbReference type="HAMAP-Rule" id="MF_01820"/>
    </source>
</evidence>
<accession>A0A223D1W2</accession>
<keyword evidence="3 10" id="KW-0479">Metal-binding</keyword>
<evidence type="ECO:0000259" key="11">
    <source>
        <dbReference type="PROSITE" id="PS50936"/>
    </source>
</evidence>
<dbReference type="Gene3D" id="2.40.50.140">
    <property type="entry name" value="Nucleic acid-binding proteins"/>
    <property type="match status" value="1"/>
</dbReference>
<keyword evidence="1 10" id="KW-0963">Cytoplasm</keyword>
<evidence type="ECO:0000256" key="2">
    <source>
        <dbReference type="ARBA" id="ARBA00022517"/>
    </source>
</evidence>
<feature type="binding site" evidence="10">
    <location>
        <position position="253"/>
    </location>
    <ligand>
        <name>Zn(2+)</name>
        <dbReference type="ChEBI" id="CHEBI:29105"/>
    </ligand>
</feature>
<feature type="binding site" evidence="10">
    <location>
        <begin position="164"/>
        <end position="172"/>
    </location>
    <ligand>
        <name>GTP</name>
        <dbReference type="ChEBI" id="CHEBI:37565"/>
    </ligand>
</feature>
<dbReference type="Pfam" id="PF16745">
    <property type="entry name" value="RsgA_N"/>
    <property type="match status" value="1"/>
</dbReference>
<gene>
    <name evidence="10 13" type="primary">rsgA</name>
    <name evidence="13" type="ORF">CIG75_12480</name>
</gene>
<evidence type="ECO:0000313" key="13">
    <source>
        <dbReference type="EMBL" id="ASS75719.1"/>
    </source>
</evidence>
<dbReference type="GO" id="GO:0042274">
    <property type="term" value="P:ribosomal small subunit biogenesis"/>
    <property type="evidence" value="ECO:0007669"/>
    <property type="project" value="UniProtKB-UniRule"/>
</dbReference>
<dbReference type="AlphaFoldDB" id="A0A223D1W2"/>
<feature type="binding site" evidence="10">
    <location>
        <position position="251"/>
    </location>
    <ligand>
        <name>Zn(2+)</name>
        <dbReference type="ChEBI" id="CHEBI:29105"/>
    </ligand>
</feature>
<evidence type="ECO:0000256" key="1">
    <source>
        <dbReference type="ARBA" id="ARBA00022490"/>
    </source>
</evidence>
<feature type="domain" description="CP-type G" evidence="12">
    <location>
        <begin position="63"/>
        <end position="222"/>
    </location>
</feature>
<proteinExistence type="inferred from homology"/>
<dbReference type="GO" id="GO:0005525">
    <property type="term" value="F:GTP binding"/>
    <property type="evidence" value="ECO:0007669"/>
    <property type="project" value="UniProtKB-UniRule"/>
</dbReference>
<evidence type="ECO:0000256" key="7">
    <source>
        <dbReference type="ARBA" id="ARBA00022833"/>
    </source>
</evidence>
<dbReference type="SUPFAM" id="SSF52540">
    <property type="entry name" value="P-loop containing nucleoside triphosphate hydrolases"/>
    <property type="match status" value="1"/>
</dbReference>
<dbReference type="CDD" id="cd04466">
    <property type="entry name" value="S1_YloQ_GTPase"/>
    <property type="match status" value="1"/>
</dbReference>
<dbReference type="HAMAP" id="MF_01820">
    <property type="entry name" value="GTPase_RsgA"/>
    <property type="match status" value="1"/>
</dbReference>
<feature type="binding site" evidence="10">
    <location>
        <position position="259"/>
    </location>
    <ligand>
        <name>Zn(2+)</name>
        <dbReference type="ChEBI" id="CHEBI:29105"/>
    </ligand>
</feature>
<dbReference type="InterPro" id="IPR004881">
    <property type="entry name" value="Ribosome_biogen_GTPase_RsgA"/>
</dbReference>
<comment type="subunit">
    <text evidence="10">Monomer. Associates with 30S ribosomal subunit, binds 16S rRNA.</text>
</comment>
<dbReference type="PROSITE" id="PS50936">
    <property type="entry name" value="ENGC_GTPASE"/>
    <property type="match status" value="1"/>
</dbReference>
<evidence type="ECO:0000256" key="4">
    <source>
        <dbReference type="ARBA" id="ARBA00022730"/>
    </source>
</evidence>
<evidence type="ECO:0000256" key="5">
    <source>
        <dbReference type="ARBA" id="ARBA00022741"/>
    </source>
</evidence>
<dbReference type="Gene3D" id="3.40.50.300">
    <property type="entry name" value="P-loop containing nucleotide triphosphate hydrolases"/>
    <property type="match status" value="1"/>
</dbReference>
<dbReference type="OrthoDB" id="9809485at2"/>
<comment type="cofactor">
    <cofactor evidence="10">
        <name>Zn(2+)</name>
        <dbReference type="ChEBI" id="CHEBI:29105"/>
    </cofactor>
    <text evidence="10">Binds 1 zinc ion per subunit.</text>
</comment>
<evidence type="ECO:0000256" key="6">
    <source>
        <dbReference type="ARBA" id="ARBA00022801"/>
    </source>
</evidence>
<dbReference type="PANTHER" id="PTHR32120">
    <property type="entry name" value="SMALL RIBOSOMAL SUBUNIT BIOGENESIS GTPASE RSGA"/>
    <property type="match status" value="1"/>
</dbReference>
<dbReference type="GO" id="GO:0019843">
    <property type="term" value="F:rRNA binding"/>
    <property type="evidence" value="ECO:0007669"/>
    <property type="project" value="UniProtKB-KW"/>
</dbReference>
<dbReference type="InterPro" id="IPR027417">
    <property type="entry name" value="P-loop_NTPase"/>
</dbReference>
<dbReference type="EMBL" id="CP022657">
    <property type="protein sequence ID" value="ASS75719.1"/>
    <property type="molecule type" value="Genomic_DNA"/>
</dbReference>
<keyword evidence="14" id="KW-1185">Reference proteome</keyword>
<dbReference type="EC" id="3.6.1.-" evidence="10"/>
<dbReference type="InterPro" id="IPR012340">
    <property type="entry name" value="NA-bd_OB-fold"/>
</dbReference>
<dbReference type="GO" id="GO:0046872">
    <property type="term" value="F:metal ion binding"/>
    <property type="evidence" value="ECO:0007669"/>
    <property type="project" value="UniProtKB-KW"/>
</dbReference>
<evidence type="ECO:0000259" key="12">
    <source>
        <dbReference type="PROSITE" id="PS51721"/>
    </source>
</evidence>
<name>A0A223D1W2_9BACL</name>
<evidence type="ECO:0000256" key="9">
    <source>
        <dbReference type="ARBA" id="ARBA00023134"/>
    </source>
</evidence>
<feature type="domain" description="EngC GTPase" evidence="11">
    <location>
        <begin position="72"/>
        <end position="220"/>
    </location>
</feature>
<evidence type="ECO:0000313" key="14">
    <source>
        <dbReference type="Proteomes" id="UP000214688"/>
    </source>
</evidence>
<dbReference type="SUPFAM" id="SSF50249">
    <property type="entry name" value="Nucleic acid-binding proteins"/>
    <property type="match status" value="1"/>
</dbReference>
<keyword evidence="7 10" id="KW-0862">Zinc</keyword>
<dbReference type="PROSITE" id="PS51721">
    <property type="entry name" value="G_CP"/>
    <property type="match status" value="1"/>
</dbReference>
<organism evidence="13 14">
    <name type="scientific">Tumebacillus algifaecis</name>
    <dbReference type="NCBI Taxonomy" id="1214604"/>
    <lineage>
        <taxon>Bacteria</taxon>
        <taxon>Bacillati</taxon>
        <taxon>Bacillota</taxon>
        <taxon>Bacilli</taxon>
        <taxon>Bacillales</taxon>
        <taxon>Alicyclobacillaceae</taxon>
        <taxon>Tumebacillus</taxon>
    </lineage>
</organism>
<dbReference type="CDD" id="cd01854">
    <property type="entry name" value="YjeQ_EngC"/>
    <property type="match status" value="1"/>
</dbReference>
<comment type="function">
    <text evidence="10">One of several proteins that assist in the late maturation steps of the functional core of the 30S ribosomal subunit. Helps release RbfA from mature subunits. May play a role in the assembly of ribosomal proteins into the subunit. Circularly permuted GTPase that catalyzes slow GTP hydrolysis, GTPase activity is stimulated by the 30S ribosomal subunit.</text>
</comment>
<dbReference type="Proteomes" id="UP000214688">
    <property type="component" value="Chromosome"/>
</dbReference>
<dbReference type="GO" id="GO:0003924">
    <property type="term" value="F:GTPase activity"/>
    <property type="evidence" value="ECO:0007669"/>
    <property type="project" value="UniProtKB-UniRule"/>
</dbReference>
<keyword evidence="6 10" id="KW-0378">Hydrolase</keyword>
<dbReference type="Gene3D" id="1.10.40.50">
    <property type="entry name" value="Probable gtpase engc, domain 3"/>
    <property type="match status" value="1"/>
</dbReference>
<sequence length="293" mass="32350">MPEGIITKAISGFYYVQDGDVVRQCRARGVFKKQGLNPLVGDRVVYTAIGGQEGVVEELLPRKNELVRPPLANLDQCVLTFSVREPDFNPKLLDRMLVQVERESLSAVIVLTKVDLLQDKQDADRFLQPYREMGYQAAWVSTATGEGVEQVHDLLAGKLSGLAGNSGVGKSTLLNTLAPGLNLTIGEISQKLGRGKHTTRHSEIFRIFEGTFVIDTPGFATLEFAGMEPPILAQCFRDIWELSHDCKYRGCLHASEDGCAVRAGAEAGTMSSARYAHYLEFLGEVKEAKERRY</sequence>
<evidence type="ECO:0000256" key="3">
    <source>
        <dbReference type="ARBA" id="ARBA00022723"/>
    </source>
</evidence>
<dbReference type="InterPro" id="IPR030378">
    <property type="entry name" value="G_CP_dom"/>
</dbReference>
<dbReference type="NCBIfam" id="TIGR00157">
    <property type="entry name" value="ribosome small subunit-dependent GTPase A"/>
    <property type="match status" value="1"/>
</dbReference>
<protein>
    <recommendedName>
        <fullName evidence="10">Small ribosomal subunit biogenesis GTPase RsgA</fullName>
        <ecNumber evidence="10">3.6.1.-</ecNumber>
    </recommendedName>
</protein>
<dbReference type="PANTHER" id="PTHR32120:SF11">
    <property type="entry name" value="SMALL RIBOSOMAL SUBUNIT BIOGENESIS GTPASE RSGA 1, MITOCHONDRIAL-RELATED"/>
    <property type="match status" value="1"/>
</dbReference>
<feature type="binding site" evidence="10">
    <location>
        <begin position="112"/>
        <end position="115"/>
    </location>
    <ligand>
        <name>GTP</name>
        <dbReference type="ChEBI" id="CHEBI:37565"/>
    </ligand>
</feature>
<dbReference type="InterPro" id="IPR010914">
    <property type="entry name" value="RsgA_GTPase_dom"/>
</dbReference>
<keyword evidence="5 10" id="KW-0547">Nucleotide-binding</keyword>